<dbReference type="GO" id="GO:0005634">
    <property type="term" value="C:nucleus"/>
    <property type="evidence" value="ECO:0007669"/>
    <property type="project" value="UniProtKB-SubCell"/>
</dbReference>
<dbReference type="VEuPathDB" id="FungiDB:AO090038000519"/>
<evidence type="ECO:0000256" key="3">
    <source>
        <dbReference type="SAM" id="MobiDB-lite"/>
    </source>
</evidence>
<reference evidence="4 5" key="1">
    <citation type="submission" date="2016-10" db="EMBL/GenBank/DDBJ databases">
        <title>Genome sequencing of Aspergillus oryzae BCC7051.</title>
        <authorList>
            <person name="Thammarongtham C."/>
            <person name="Vorapreeda T."/>
            <person name="Nookaew I."/>
            <person name="Srisuk T."/>
            <person name="Land M."/>
            <person name="Jeennor S."/>
            <person name="Laoteng K."/>
        </authorList>
    </citation>
    <scope>NUCLEOTIDE SEQUENCE [LARGE SCALE GENOMIC DNA]</scope>
    <source>
        <strain evidence="4 5">BCC7051</strain>
    </source>
</reference>
<evidence type="ECO:0000313" key="5">
    <source>
        <dbReference type="Proteomes" id="UP000190312"/>
    </source>
</evidence>
<dbReference type="PANTHER" id="PTHR37534:SF47">
    <property type="entry name" value="ZN(2)-C6 FUNGAL-TYPE DOMAIN-CONTAINING PROTEIN"/>
    <property type="match status" value="1"/>
</dbReference>
<accession>A0A1S9DIX6</accession>
<protein>
    <submittedName>
        <fullName evidence="4">Uncharacterized protein</fullName>
    </submittedName>
</protein>
<keyword evidence="2" id="KW-0539">Nucleus</keyword>
<dbReference type="AlphaFoldDB" id="A0A1S9DIX6"/>
<evidence type="ECO:0000313" key="4">
    <source>
        <dbReference type="EMBL" id="OOO09000.1"/>
    </source>
</evidence>
<comment type="caution">
    <text evidence="4">The sequence shown here is derived from an EMBL/GenBank/DDBJ whole genome shotgun (WGS) entry which is preliminary data.</text>
</comment>
<feature type="region of interest" description="Disordered" evidence="3">
    <location>
        <begin position="623"/>
        <end position="657"/>
    </location>
</feature>
<proteinExistence type="predicted"/>
<dbReference type="VEuPathDB" id="FungiDB:AO090038000520"/>
<feature type="compositionally biased region" description="Polar residues" evidence="3">
    <location>
        <begin position="623"/>
        <end position="639"/>
    </location>
</feature>
<dbReference type="SUPFAM" id="SSF52047">
    <property type="entry name" value="RNI-like"/>
    <property type="match status" value="1"/>
</dbReference>
<evidence type="ECO:0000256" key="1">
    <source>
        <dbReference type="ARBA" id="ARBA00004123"/>
    </source>
</evidence>
<evidence type="ECO:0000256" key="2">
    <source>
        <dbReference type="ARBA" id="ARBA00023242"/>
    </source>
</evidence>
<dbReference type="eggNOG" id="ENOG502QPY2">
    <property type="taxonomic scope" value="Eukaryota"/>
</dbReference>
<dbReference type="InterPro" id="IPR021858">
    <property type="entry name" value="Fun_TF"/>
</dbReference>
<name>A0A1S9DIX6_ASPOZ</name>
<dbReference type="GO" id="GO:0045944">
    <property type="term" value="P:positive regulation of transcription by RNA polymerase II"/>
    <property type="evidence" value="ECO:0007669"/>
    <property type="project" value="TreeGrafter"/>
</dbReference>
<organism evidence="4 5">
    <name type="scientific">Aspergillus oryzae</name>
    <name type="common">Yellow koji mold</name>
    <dbReference type="NCBI Taxonomy" id="5062"/>
    <lineage>
        <taxon>Eukaryota</taxon>
        <taxon>Fungi</taxon>
        <taxon>Dikarya</taxon>
        <taxon>Ascomycota</taxon>
        <taxon>Pezizomycotina</taxon>
        <taxon>Eurotiomycetes</taxon>
        <taxon>Eurotiomycetidae</taxon>
        <taxon>Eurotiales</taxon>
        <taxon>Aspergillaceae</taxon>
        <taxon>Aspergillus</taxon>
        <taxon>Aspergillus subgen. Circumdati</taxon>
    </lineage>
</organism>
<feature type="region of interest" description="Disordered" evidence="3">
    <location>
        <begin position="18"/>
        <end position="44"/>
    </location>
</feature>
<comment type="subcellular location">
    <subcellularLocation>
        <location evidence="1">Nucleus</location>
    </subcellularLocation>
</comment>
<gene>
    <name evidence="4" type="ORF">OAory_01102960</name>
</gene>
<dbReference type="InterPro" id="IPR032675">
    <property type="entry name" value="LRR_dom_sf"/>
</dbReference>
<dbReference type="GO" id="GO:0000976">
    <property type="term" value="F:transcription cis-regulatory region binding"/>
    <property type="evidence" value="ECO:0007669"/>
    <property type="project" value="TreeGrafter"/>
</dbReference>
<dbReference type="Proteomes" id="UP000190312">
    <property type="component" value="Unassembled WGS sequence"/>
</dbReference>
<dbReference type="OrthoDB" id="4460180at2759"/>
<dbReference type="PANTHER" id="PTHR37534">
    <property type="entry name" value="TRANSCRIPTIONAL ACTIVATOR PROTEIN UGA3"/>
    <property type="match status" value="1"/>
</dbReference>
<dbReference type="GO" id="GO:0003700">
    <property type="term" value="F:DNA-binding transcription factor activity"/>
    <property type="evidence" value="ECO:0007669"/>
    <property type="project" value="TreeGrafter"/>
</dbReference>
<dbReference type="Pfam" id="PF11951">
    <property type="entry name" value="Fungal_trans_2"/>
    <property type="match status" value="1"/>
</dbReference>
<dbReference type="EMBL" id="MKZY01000005">
    <property type="protein sequence ID" value="OOO09000.1"/>
    <property type="molecule type" value="Genomic_DNA"/>
</dbReference>
<sequence>MLSSRNYMWGLSELPKMESCGKGPRKMSERRSTKSSYRSLREKGDASANLPITQAILDDSWSTLTNILNPSTTALHETVGAESTAIGTGHIASDFPFGLSEQEQLIVHRMYNSSTGTSTEPPNSDCFSTAVAVNLANHELTGLHDLSLETTGDASASDDDLCRAIQSHEEIIQRDERFQRVDIEESQWQHDFQSGGGFYADIFRSDNLDPNEMNTLIQQLQFPDNRQGMVRRLFVEHTSNILSIRDGDTMDPWQTFIWPMARDFPALYHALAAMTCAHISKSQQQFKLLGMKHFNLSIQALVLGMDNGSMPLEAALATRLALAFAESWDCHTPATGTTHLNDAKALIQQALQDSFTSGTVNSELECLKFLVNTWLYRNVIARLTCTETTDTTVAEPTATYTCIIPHIDEKDIDPLMGCGTALFPSIGRLVELVRRVRGRPENRNSPAIISKAIEIKMAIEDWVSPVDSDSPSSNISDLIQTAEAYRGAALLLLRQAVPELPASCSMSKLAQKTLVFLATTPPSSRTIHAQIFPLMVAGCETFDEDDREWVRQRWEVMSRRLMTAVPDRCRDITMEVWRRRDEFETRHGLRDLIKAHRPFPIISRRAMDTSTLYDSLRVPKSNIDSTMSHEGPGNSSSAEMRSGPRSSDFPDSAAFQKGTDPVTRAGFINYTIKGELHWLRVMEDWNWESKYQIFLYMFLKSLGDCSSKEAQSQNTTSGGLTQFKLSVVMEGGASNEKMLDVDISSAFFSGPLLPELLRRVMEYVSDDFTTLRSAVLVNKSWAAEAISVLWQKPPVAALASCSDDHRQFYARQVRELDFGGQQDGEQHSRFRTLEFPRLKCLTIDLYSPRDGEKLWLGQYIQPSLEEFRFYGAEPAEDLLDLMETRCPRLQSILIDYAFEGISTERLIKFFDCFRSLRSICLPSCMDDFVDDQMLTYLARRHGLEDLELGQTITYEMIEKAFEGAEAPFRSIRRLTVQMKSKAVEPLTAAIKSATCLLLTVEDNESSPLPPVRSLINLTELEIVFCQEAIWPATDLLALRGLRNLRRLCIYSIEGPPAFPTLTDQEFIQLFERMGQLQDLIFQVQCNLSTVAITSLGTHCRQLESCEIFGSYDLHGWSTIERPLFPQLRRLDLGATVTREQESQSSSFAIDAQLLANLIVEHAPKLEELYLQDHDEFSKKVVTAFKTQTGNEYNS</sequence>
<dbReference type="Gene3D" id="3.80.10.10">
    <property type="entry name" value="Ribonuclease Inhibitor"/>
    <property type="match status" value="1"/>
</dbReference>